<evidence type="ECO:0000313" key="3">
    <source>
        <dbReference type="EMBL" id="TGO22919.1"/>
    </source>
</evidence>
<dbReference type="InterPro" id="IPR011333">
    <property type="entry name" value="SKP1/BTB/POZ_sf"/>
</dbReference>
<proteinExistence type="predicted"/>
<feature type="region of interest" description="Disordered" evidence="1">
    <location>
        <begin position="288"/>
        <end position="316"/>
    </location>
</feature>
<keyword evidence="4" id="KW-1185">Reference proteome</keyword>
<dbReference type="Gene3D" id="3.30.710.10">
    <property type="entry name" value="Potassium Channel Kv1.1, Chain A"/>
    <property type="match status" value="1"/>
</dbReference>
<dbReference type="InterPro" id="IPR036236">
    <property type="entry name" value="Znf_C2H2_sf"/>
</dbReference>
<dbReference type="Gene3D" id="3.30.160.60">
    <property type="entry name" value="Classic Zinc Finger"/>
    <property type="match status" value="1"/>
</dbReference>
<dbReference type="SUPFAM" id="SSF57667">
    <property type="entry name" value="beta-beta-alpha zinc fingers"/>
    <property type="match status" value="1"/>
</dbReference>
<feature type="domain" description="C2H2-type" evidence="2">
    <location>
        <begin position="19"/>
        <end position="41"/>
    </location>
</feature>
<evidence type="ECO:0000313" key="4">
    <source>
        <dbReference type="Proteomes" id="UP000297910"/>
    </source>
</evidence>
<accession>A0A4Z1FIF8</accession>
<gene>
    <name evidence="3" type="ORF">BPAE_0150g00120</name>
</gene>
<organism evidence="3 4">
    <name type="scientific">Botrytis paeoniae</name>
    <dbReference type="NCBI Taxonomy" id="278948"/>
    <lineage>
        <taxon>Eukaryota</taxon>
        <taxon>Fungi</taxon>
        <taxon>Dikarya</taxon>
        <taxon>Ascomycota</taxon>
        <taxon>Pezizomycotina</taxon>
        <taxon>Leotiomycetes</taxon>
        <taxon>Helotiales</taxon>
        <taxon>Sclerotiniaceae</taxon>
        <taxon>Botrytis</taxon>
    </lineage>
</organism>
<evidence type="ECO:0000256" key="1">
    <source>
        <dbReference type="SAM" id="MobiDB-lite"/>
    </source>
</evidence>
<comment type="caution">
    <text evidence="3">The sequence shown here is derived from an EMBL/GenBank/DDBJ whole genome shotgun (WGS) entry which is preliminary data.</text>
</comment>
<dbReference type="AlphaFoldDB" id="A0A4Z1FIF8"/>
<dbReference type="InterPro" id="IPR013087">
    <property type="entry name" value="Znf_C2H2_type"/>
</dbReference>
<protein>
    <recommendedName>
        <fullName evidence="2">C2H2-type domain-containing protein</fullName>
    </recommendedName>
</protein>
<name>A0A4Z1FIF8_9HELO</name>
<dbReference type="EMBL" id="PQXI01000150">
    <property type="protein sequence ID" value="TGO22919.1"/>
    <property type="molecule type" value="Genomic_DNA"/>
</dbReference>
<evidence type="ECO:0000259" key="2">
    <source>
        <dbReference type="PROSITE" id="PS00028"/>
    </source>
</evidence>
<reference evidence="3 4" key="1">
    <citation type="submission" date="2017-12" db="EMBL/GenBank/DDBJ databases">
        <title>Comparative genomics of Botrytis spp.</title>
        <authorList>
            <person name="Valero-Jimenez C.A."/>
            <person name="Tapia P."/>
            <person name="Veloso J."/>
            <person name="Silva-Moreno E."/>
            <person name="Staats M."/>
            <person name="Valdes J.H."/>
            <person name="Van Kan J.A.L."/>
        </authorList>
    </citation>
    <scope>NUCLEOTIDE SEQUENCE [LARGE SCALE GENOMIC DNA]</scope>
    <source>
        <strain evidence="3 4">Bp0003</strain>
    </source>
</reference>
<sequence length="335" mass="38049">MFSFFSRGTSGKKAGSYACETCDIQCKTNYHLEQHNLGKQHLAKVKAAEALEPTAKTAQQPGPRMTVIVVGKARKRYQISHDVLYDASPYFRELCDNRAESVQDSSFRIEEECEQFGIFIYCLKNQDLIIPTPIGVVPALLELYFVAAKLQVSFLQDRIIDHLLIMKRCLREWNIKRLYGKTNATSKLRWLCACDTTFLLRSSTKELPASQDSVEHKLLRAAEECPEFAFDVFRVQLIYNTCSWPGTYMHDFHACEFHCHEADKLCHHINFDGSPRLSGSFVDARNLDGASRDSSNGGVLGKRRRDRNGAEGSIKRSVRRKVEADIVKDEEPNAS</sequence>
<dbReference type="PROSITE" id="PS00028">
    <property type="entry name" value="ZINC_FINGER_C2H2_1"/>
    <property type="match status" value="1"/>
</dbReference>
<dbReference type="Proteomes" id="UP000297910">
    <property type="component" value="Unassembled WGS sequence"/>
</dbReference>